<dbReference type="Proteomes" id="UP000326711">
    <property type="component" value="Chromosome"/>
</dbReference>
<dbReference type="SMART" id="SM01006">
    <property type="entry name" value="AlcB"/>
    <property type="match status" value="1"/>
</dbReference>
<protein>
    <recommendedName>
        <fullName evidence="4">Lysine N-acyltransferase MbtK</fullName>
    </recommendedName>
    <alternativeName>
        <fullName evidence="5">Mycobactin synthase protein K</fullName>
    </alternativeName>
</protein>
<dbReference type="Gene3D" id="1.10.510.40">
    <property type="match status" value="1"/>
</dbReference>
<dbReference type="InterPro" id="IPR016181">
    <property type="entry name" value="Acyl_CoA_acyltransferase"/>
</dbReference>
<dbReference type="RefSeq" id="WP_151903390.1">
    <property type="nucleotide sequence ID" value="NZ_CP045032.1"/>
</dbReference>
<dbReference type="OrthoDB" id="495728at2"/>
<comment type="function">
    <text evidence="1">Acyltransferase required for the direct transfer of medium- to long-chain fatty acyl moieties from a carrier protein (MbtL) on to the epsilon-amino group of lysine residue in the mycobactin core.</text>
</comment>
<dbReference type="SUPFAM" id="SSF55729">
    <property type="entry name" value="Acyl-CoA N-acyltransferases (Nat)"/>
    <property type="match status" value="1"/>
</dbReference>
<dbReference type="InterPro" id="IPR007310">
    <property type="entry name" value="Aerobactin_biosyn_IucA/IucC_N"/>
</dbReference>
<dbReference type="PANTHER" id="PTHR34384:SF6">
    <property type="entry name" value="STAPHYLOFERRIN B SYNTHASE"/>
    <property type="match status" value="1"/>
</dbReference>
<dbReference type="Pfam" id="PF04183">
    <property type="entry name" value="IucA_IucC"/>
    <property type="match status" value="1"/>
</dbReference>
<feature type="domain" description="Acyltransferase MbtK/IucB-like conserved" evidence="7">
    <location>
        <begin position="14"/>
        <end position="62"/>
    </location>
</feature>
<organism evidence="8 9">
    <name type="scientific">Corynebacterium urogenitale</name>
    <dbReference type="NCBI Taxonomy" id="2487892"/>
    <lineage>
        <taxon>Bacteria</taxon>
        <taxon>Bacillati</taxon>
        <taxon>Actinomycetota</taxon>
        <taxon>Actinomycetes</taxon>
        <taxon>Mycobacteriales</taxon>
        <taxon>Corynebacteriaceae</taxon>
        <taxon>Corynebacterium</taxon>
    </lineage>
</organism>
<dbReference type="InterPro" id="IPR022770">
    <property type="entry name" value="IucA/IucC-like_C"/>
</dbReference>
<dbReference type="AlphaFoldDB" id="A0A5J6ZC45"/>
<evidence type="ECO:0000259" key="7">
    <source>
        <dbReference type="SMART" id="SM01006"/>
    </source>
</evidence>
<evidence type="ECO:0000313" key="8">
    <source>
        <dbReference type="EMBL" id="QFQ03107.1"/>
    </source>
</evidence>
<comment type="similarity">
    <text evidence="3">Belongs to the IucA/IucC family.</text>
</comment>
<gene>
    <name evidence="8" type="primary">iucC</name>
    <name evidence="8" type="ORF">CUROG_08795</name>
</gene>
<dbReference type="PANTHER" id="PTHR34384">
    <property type="entry name" value="L-2,3-DIAMINOPROPANOATE--CITRATE LIGASE"/>
    <property type="match status" value="1"/>
</dbReference>
<dbReference type="GO" id="GO:0016881">
    <property type="term" value="F:acid-amino acid ligase activity"/>
    <property type="evidence" value="ECO:0007669"/>
    <property type="project" value="UniProtKB-ARBA"/>
</dbReference>
<evidence type="ECO:0000256" key="1">
    <source>
        <dbReference type="ARBA" id="ARBA00003818"/>
    </source>
</evidence>
<reference evidence="9" key="1">
    <citation type="submission" date="2019-10" db="EMBL/GenBank/DDBJ databases">
        <title>Complete genome sequence of Corynebacterium urogenitalis DSM 108747, isolated from the genital tract of a cow.</title>
        <authorList>
            <person name="Ruckert C."/>
            <person name="Ballas P."/>
            <person name="Wagener K."/>
            <person name="Drillich M."/>
            <person name="Kaempfer P."/>
            <person name="Busse H.-J."/>
            <person name="Ehling-Schulz M."/>
        </authorList>
    </citation>
    <scope>NUCLEOTIDE SEQUENCE [LARGE SCALE GENOMIC DNA]</scope>
    <source>
        <strain evidence="9">LMM 1652</strain>
    </source>
</reference>
<dbReference type="UniPathway" id="UPA00011"/>
<evidence type="ECO:0000256" key="4">
    <source>
        <dbReference type="ARBA" id="ARBA00020586"/>
    </source>
</evidence>
<keyword evidence="9" id="KW-1185">Reference proteome</keyword>
<proteinExistence type="inferred from homology"/>
<accession>A0A5J6ZC45</accession>
<dbReference type="KEGG" id="cuo:CUROG_08795"/>
<dbReference type="Pfam" id="PF13523">
    <property type="entry name" value="Acetyltransf_8"/>
    <property type="match status" value="1"/>
</dbReference>
<evidence type="ECO:0000256" key="5">
    <source>
        <dbReference type="ARBA" id="ARBA00031122"/>
    </source>
</evidence>
<dbReference type="InterPro" id="IPR037455">
    <property type="entry name" value="LucA/IucC-like"/>
</dbReference>
<evidence type="ECO:0000256" key="2">
    <source>
        <dbReference type="ARBA" id="ARBA00005102"/>
    </source>
</evidence>
<comment type="pathway">
    <text evidence="2">Siderophore biosynthesis; mycobactin biosynthesis.</text>
</comment>
<evidence type="ECO:0000256" key="6">
    <source>
        <dbReference type="SAM" id="MobiDB-lite"/>
    </source>
</evidence>
<keyword evidence="8" id="KW-0436">Ligase</keyword>
<dbReference type="Gene3D" id="6.10.250.3370">
    <property type="match status" value="1"/>
</dbReference>
<evidence type="ECO:0000313" key="9">
    <source>
        <dbReference type="Proteomes" id="UP000326711"/>
    </source>
</evidence>
<name>A0A5J6ZC45_9CORY</name>
<dbReference type="InterPro" id="IPR019432">
    <property type="entry name" value="Acyltransferase_MbtK/IucB-like"/>
</dbReference>
<dbReference type="Pfam" id="PF06276">
    <property type="entry name" value="FhuF"/>
    <property type="match status" value="1"/>
</dbReference>
<dbReference type="GO" id="GO:0019290">
    <property type="term" value="P:siderophore biosynthetic process"/>
    <property type="evidence" value="ECO:0007669"/>
    <property type="project" value="InterPro"/>
</dbReference>
<dbReference type="Gene3D" id="3.30.310.280">
    <property type="match status" value="1"/>
</dbReference>
<feature type="region of interest" description="Disordered" evidence="6">
    <location>
        <begin position="324"/>
        <end position="343"/>
    </location>
</feature>
<evidence type="ECO:0000256" key="3">
    <source>
        <dbReference type="ARBA" id="ARBA00007832"/>
    </source>
</evidence>
<dbReference type="Gene3D" id="3.40.630.30">
    <property type="match status" value="1"/>
</dbReference>
<dbReference type="GO" id="GO:0016746">
    <property type="term" value="F:acyltransferase activity"/>
    <property type="evidence" value="ECO:0007669"/>
    <property type="project" value="InterPro"/>
</dbReference>
<sequence length="824" mass="90424">MLSISTVCGPITFRPLSLDTDIPRVHSWLTSPHAHFWGCQQCTVQEVHEEYRRIATSSDESAWILEHAGHPCALVEVYRPATTALGDIAQLRADSADIGLHILVSPPQDSPIPRFTSSVFSATVRWIFSTFAPARIVVEPDAANDKIIAKNMAAGFGDVPGCERTPLTMGGLSKQARIQTCTHSDFLNSALGSYSYAPPIERSTVSAAAHLHGPSMELAQRQLLAKAIREYVHERLLPAEALPAGSSHSHRCFWGSVEVRFDATEFALEHLSVAVETLHRPDGGDLSLPELIVEAAEDLCIDSDVLPTYLEEIEATIAARARKLTAPAPSTRELSGRDLPHSLTPEQQGEHLQRVEAAMSEGHPCFIANSGRGGMSEQDLTQWSPEAGQATPLVWLAAARRCCVTAGIASQAQNSADITSEQWRDVLGEELWARFHSAVRAAGEDPESYVPLPVHPWQWSNRFTTSFASDLASGRLIFVGESTDLYRPQQSLRTFFNISRPHTPYVKTAVAVRNMGFLRGLSSTYMETTPAINQWLSDLLSTEPEFAENNVVLLKESMTVGYTGSVYHRAQAVPGKQNSDHVKMSAALFRDSPIPFLTSDERAVTLASMLHRDSQGRSLVAEWIEESGGDGRTWLRRLLDVYLLPTIHALAAHGIVFMPHGENVILRLRHGLPSGAFFKDLGEEVAVVDRTQPVPEAFDRIVADHGEFDGPQRALSIHTDVVDGVLRHLAVLMHEGALLPQEQFWATVRECILTYEEAHPGTMDKLPLLSATFKHSCLNRLQLRNPLTMVDLGDQNASLIYAGSMPNPLASQQPLTAQPTGAAR</sequence>
<dbReference type="EMBL" id="CP045032">
    <property type="protein sequence ID" value="QFQ03107.1"/>
    <property type="molecule type" value="Genomic_DNA"/>
</dbReference>